<feature type="transmembrane region" description="Helical" evidence="9">
    <location>
        <begin position="89"/>
        <end position="110"/>
    </location>
</feature>
<dbReference type="GO" id="GO:0006865">
    <property type="term" value="P:amino acid transport"/>
    <property type="evidence" value="ECO:0007669"/>
    <property type="project" value="UniProtKB-KW"/>
</dbReference>
<dbReference type="PANTHER" id="PTHR30614">
    <property type="entry name" value="MEMBRANE COMPONENT OF AMINO ACID ABC TRANSPORTER"/>
    <property type="match status" value="1"/>
</dbReference>
<feature type="transmembrane region" description="Helical" evidence="9">
    <location>
        <begin position="211"/>
        <end position="231"/>
    </location>
</feature>
<evidence type="ECO:0000313" key="11">
    <source>
        <dbReference type="EMBL" id="AFZ34611.1"/>
    </source>
</evidence>
<feature type="transmembrane region" description="Helical" evidence="9">
    <location>
        <begin position="353"/>
        <end position="375"/>
    </location>
</feature>
<dbReference type="PATRIC" id="fig|111780.3.peg.1074"/>
<sequence length="384" mass="43046">MTEEKIPFWRDSRILNLVGQAIVLLIVFTVIGILVNNLVRNFQRLGLTFGFNFLSRPASFGIGNSPIPYSPTDPYTKAILVGLLNSLQVMFFGIIIASTIGIIIGISRLSNNWLVRQLATIYVETLRNTPLLLQLFFWYFAVFLKLPSVDNPVVINKIIYLTNRGMDLPWFVFNIKTGSSLIFIIISIILAIIFWRKRIQNIEARGEPGQIWLWLLGGIIFAAFAVFYWGIDWKIPQLKENNITGGINLSPELATLLIGLSIYTAAFIAEVVRAGIQSVNKGQWEAARALGLKPGLVIQLVIFPQALRVMIPPLTSEFLNLAKNSSLAIAIGYNDLYAISSTISNQTGRSIEMLLVVMITYLTINLIISSIMNRLNRSVQLQER</sequence>
<dbReference type="InterPro" id="IPR043429">
    <property type="entry name" value="ArtM/GltK/GlnP/TcyL/YhdX-like"/>
</dbReference>
<feature type="transmembrane region" description="Helical" evidence="9">
    <location>
        <begin position="290"/>
        <end position="311"/>
    </location>
</feature>
<evidence type="ECO:0000313" key="12">
    <source>
        <dbReference type="Proteomes" id="UP000010473"/>
    </source>
</evidence>
<dbReference type="PROSITE" id="PS50928">
    <property type="entry name" value="ABC_TM1"/>
    <property type="match status" value="1"/>
</dbReference>
<dbReference type="InterPro" id="IPR000515">
    <property type="entry name" value="MetI-like"/>
</dbReference>
<dbReference type="eggNOG" id="COG4597">
    <property type="taxonomic scope" value="Bacteria"/>
</dbReference>
<dbReference type="Pfam" id="PF00528">
    <property type="entry name" value="BPD_transp_1"/>
    <property type="match status" value="1"/>
</dbReference>
<dbReference type="CDD" id="cd06261">
    <property type="entry name" value="TM_PBP2"/>
    <property type="match status" value="1"/>
</dbReference>
<dbReference type="HOGENOM" id="CLU_019602_8_0_3"/>
<dbReference type="GO" id="GO:0043190">
    <property type="term" value="C:ATP-binding cassette (ABC) transporter complex"/>
    <property type="evidence" value="ECO:0007669"/>
    <property type="project" value="InterPro"/>
</dbReference>
<evidence type="ECO:0000259" key="10">
    <source>
        <dbReference type="PROSITE" id="PS50928"/>
    </source>
</evidence>
<dbReference type="InterPro" id="IPR010065">
    <property type="entry name" value="AA_ABC_transptr_permease_3TM"/>
</dbReference>
<feature type="transmembrane region" description="Helical" evidence="9">
    <location>
        <begin position="251"/>
        <end position="269"/>
    </location>
</feature>
<accession>K9XRD6</accession>
<evidence type="ECO:0000256" key="2">
    <source>
        <dbReference type="ARBA" id="ARBA00010072"/>
    </source>
</evidence>
<dbReference type="AlphaFoldDB" id="K9XRD6"/>
<dbReference type="OrthoDB" id="9805999at2"/>
<keyword evidence="5 9" id="KW-0812">Transmembrane</keyword>
<keyword evidence="4" id="KW-1003">Cell membrane</keyword>
<feature type="transmembrane region" description="Helical" evidence="9">
    <location>
        <begin position="168"/>
        <end position="195"/>
    </location>
</feature>
<evidence type="ECO:0000256" key="1">
    <source>
        <dbReference type="ARBA" id="ARBA00004651"/>
    </source>
</evidence>
<keyword evidence="8 9" id="KW-0472">Membrane</keyword>
<keyword evidence="7 9" id="KW-1133">Transmembrane helix</keyword>
<dbReference type="STRING" id="111780.Sta7437_1031"/>
<feature type="transmembrane region" description="Helical" evidence="9">
    <location>
        <begin position="131"/>
        <end position="148"/>
    </location>
</feature>
<name>K9XRD6_STAC7</name>
<proteinExistence type="inferred from homology"/>
<evidence type="ECO:0000256" key="4">
    <source>
        <dbReference type="ARBA" id="ARBA00022475"/>
    </source>
</evidence>
<dbReference type="SUPFAM" id="SSF161098">
    <property type="entry name" value="MetI-like"/>
    <property type="match status" value="2"/>
</dbReference>
<keyword evidence="12" id="KW-1185">Reference proteome</keyword>
<dbReference type="NCBIfam" id="TIGR01726">
    <property type="entry name" value="HEQRo_perm_3TM"/>
    <property type="match status" value="1"/>
</dbReference>
<gene>
    <name evidence="11" type="ordered locus">Sta7437_1031</name>
</gene>
<evidence type="ECO:0000256" key="7">
    <source>
        <dbReference type="ARBA" id="ARBA00022989"/>
    </source>
</evidence>
<evidence type="ECO:0000256" key="9">
    <source>
        <dbReference type="RuleBase" id="RU363032"/>
    </source>
</evidence>
<dbReference type="Proteomes" id="UP000010473">
    <property type="component" value="Chromosome"/>
</dbReference>
<evidence type="ECO:0000256" key="5">
    <source>
        <dbReference type="ARBA" id="ARBA00022692"/>
    </source>
</evidence>
<dbReference type="GO" id="GO:0022857">
    <property type="term" value="F:transmembrane transporter activity"/>
    <property type="evidence" value="ECO:0007669"/>
    <property type="project" value="InterPro"/>
</dbReference>
<dbReference type="KEGG" id="scs:Sta7437_1031"/>
<evidence type="ECO:0000256" key="8">
    <source>
        <dbReference type="ARBA" id="ARBA00023136"/>
    </source>
</evidence>
<reference evidence="12" key="1">
    <citation type="journal article" date="2013" name="Proc. Natl. Acad. Sci. U.S.A.">
        <title>Improving the coverage of the cyanobacterial phylum using diversity-driven genome sequencing.</title>
        <authorList>
            <person name="Shih P.M."/>
            <person name="Wu D."/>
            <person name="Latifi A."/>
            <person name="Axen S.D."/>
            <person name="Fewer D.P."/>
            <person name="Talla E."/>
            <person name="Calteau A."/>
            <person name="Cai F."/>
            <person name="Tandeau de Marsac N."/>
            <person name="Rippka R."/>
            <person name="Herdman M."/>
            <person name="Sivonen K."/>
            <person name="Coursin T."/>
            <person name="Laurent T."/>
            <person name="Goodwin L."/>
            <person name="Nolan M."/>
            <person name="Davenport K.W."/>
            <person name="Han C.S."/>
            <person name="Rubin E.M."/>
            <person name="Eisen J.A."/>
            <person name="Woyke T."/>
            <person name="Gugger M."/>
            <person name="Kerfeld C.A."/>
        </authorList>
    </citation>
    <scope>NUCLEOTIDE SEQUENCE [LARGE SCALE GENOMIC DNA]</scope>
    <source>
        <strain evidence="12">ATCC 29371 / PCC 7437</strain>
    </source>
</reference>
<dbReference type="PANTHER" id="PTHR30614:SF37">
    <property type="entry name" value="AMINO-ACID ABC TRANSPORTER PERMEASE PROTEIN YHDX-RELATED"/>
    <property type="match status" value="1"/>
</dbReference>
<dbReference type="Gene3D" id="1.10.3720.10">
    <property type="entry name" value="MetI-like"/>
    <property type="match status" value="1"/>
</dbReference>
<dbReference type="EMBL" id="CP003653">
    <property type="protein sequence ID" value="AFZ34611.1"/>
    <property type="molecule type" value="Genomic_DNA"/>
</dbReference>
<feature type="transmembrane region" description="Helical" evidence="9">
    <location>
        <begin position="14"/>
        <end position="35"/>
    </location>
</feature>
<keyword evidence="3 9" id="KW-0813">Transport</keyword>
<evidence type="ECO:0000256" key="6">
    <source>
        <dbReference type="ARBA" id="ARBA00022970"/>
    </source>
</evidence>
<dbReference type="RefSeq" id="WP_015192284.1">
    <property type="nucleotide sequence ID" value="NC_019748.1"/>
</dbReference>
<keyword evidence="6" id="KW-0029">Amino-acid transport</keyword>
<feature type="domain" description="ABC transmembrane type-1" evidence="10">
    <location>
        <begin position="83"/>
        <end position="372"/>
    </location>
</feature>
<protein>
    <submittedName>
        <fullName evidence="11">Polar amino acid ABC transporter, inner membrane subunit</fullName>
    </submittedName>
</protein>
<dbReference type="InterPro" id="IPR035906">
    <property type="entry name" value="MetI-like_sf"/>
</dbReference>
<evidence type="ECO:0000256" key="3">
    <source>
        <dbReference type="ARBA" id="ARBA00022448"/>
    </source>
</evidence>
<comment type="subcellular location">
    <subcellularLocation>
        <location evidence="1 9">Cell membrane</location>
        <topology evidence="1 9">Multi-pass membrane protein</topology>
    </subcellularLocation>
</comment>
<comment type="similarity">
    <text evidence="2">Belongs to the binding-protein-dependent transport system permease family. HisMQ subfamily.</text>
</comment>
<organism evidence="11 12">
    <name type="scientific">Stanieria cyanosphaera (strain ATCC 29371 / PCC 7437)</name>
    <dbReference type="NCBI Taxonomy" id="111780"/>
    <lineage>
        <taxon>Bacteria</taxon>
        <taxon>Bacillati</taxon>
        <taxon>Cyanobacteriota</taxon>
        <taxon>Cyanophyceae</taxon>
        <taxon>Pleurocapsales</taxon>
        <taxon>Dermocarpellaceae</taxon>
        <taxon>Stanieria</taxon>
    </lineage>
</organism>